<accession>A0A0R0M0E9</accession>
<proteinExistence type="predicted"/>
<sequence length="539" mass="62189">MVLIEFLLLISVLRAQNEEIRTEDFMNFLNPIDSRENRKAQNIDLFIEQYLNFNEDNLQKSDNHGDTQTQKQNNVSSEFFCEIHCDSSLINIENIPSTSLYHLKSDQELLFDEIESFLDSTTFEIPNLSIGASVSSIIPECQCVGLCFCITTQKTDNTTLDINSLCYIDSDILSSDISLSNKQAQQDDIENMDFLQKDPTQIECEIEADLNSTKQCLEQEIYPDITENMQPPALCNNKILPSHVRYNNKHPELIEETYHNFENEINEISRVRNNFLTKSEKFQSTVLPSTSREIVRPRVKFAKKRNHADESNDPTKRKIEVDDRMIEKSHSGFPSGGSDESLNYLVNQAKILFDPDSQITPHELVVHLKDFNYYANPLLKKLIIKIQYEHLHVKNIKYVPIQSNQNIPKIEKSNHTLHIFGTYMNIPSNGGSTFTVIVPKLFEEEAQFENNENPLASAFVPITNANGYSLTLKLARINLKNKFPAASFKLNNGTEYVPFLFYAYHINQVIRFEINRRTNDSVFYHLEYKPQKEVLDINS</sequence>
<dbReference type="AlphaFoldDB" id="A0A0R0M0E9"/>
<dbReference type="Proteomes" id="UP000051530">
    <property type="component" value="Unassembled WGS sequence"/>
</dbReference>
<dbReference type="VEuPathDB" id="MicrosporidiaDB:M153_3400010440"/>
<gene>
    <name evidence="2" type="ORF">M153_3400010440</name>
</gene>
<evidence type="ECO:0000256" key="1">
    <source>
        <dbReference type="SAM" id="SignalP"/>
    </source>
</evidence>
<feature type="signal peptide" evidence="1">
    <location>
        <begin position="1"/>
        <end position="15"/>
    </location>
</feature>
<keyword evidence="1" id="KW-0732">Signal</keyword>
<keyword evidence="3" id="KW-1185">Reference proteome</keyword>
<evidence type="ECO:0000313" key="2">
    <source>
        <dbReference type="EMBL" id="KRH95046.1"/>
    </source>
</evidence>
<evidence type="ECO:0000313" key="3">
    <source>
        <dbReference type="Proteomes" id="UP000051530"/>
    </source>
</evidence>
<name>A0A0R0M0E9_9MICR</name>
<dbReference type="EMBL" id="LGUB01000008">
    <property type="protein sequence ID" value="KRH95046.1"/>
    <property type="molecule type" value="Genomic_DNA"/>
</dbReference>
<reference evidence="2 3" key="1">
    <citation type="submission" date="2015-07" db="EMBL/GenBank/DDBJ databases">
        <title>The genome of Pseudoloma neurophilia, a relevant intracellular parasite of the zebrafish.</title>
        <authorList>
            <person name="Ndikumana S."/>
            <person name="Pelin A."/>
            <person name="Sanders J."/>
            <person name="Corradi N."/>
        </authorList>
    </citation>
    <scope>NUCLEOTIDE SEQUENCE [LARGE SCALE GENOMIC DNA]</scope>
    <source>
        <strain evidence="2 3">MK1</strain>
    </source>
</reference>
<protein>
    <submittedName>
        <fullName evidence="2">Uncharacterized protein</fullName>
    </submittedName>
</protein>
<comment type="caution">
    <text evidence="2">The sequence shown here is derived from an EMBL/GenBank/DDBJ whole genome shotgun (WGS) entry which is preliminary data.</text>
</comment>
<organism evidence="2 3">
    <name type="scientific">Pseudoloma neurophilia</name>
    <dbReference type="NCBI Taxonomy" id="146866"/>
    <lineage>
        <taxon>Eukaryota</taxon>
        <taxon>Fungi</taxon>
        <taxon>Fungi incertae sedis</taxon>
        <taxon>Microsporidia</taxon>
        <taxon>Pseudoloma</taxon>
    </lineage>
</organism>
<feature type="chain" id="PRO_5012791422" evidence="1">
    <location>
        <begin position="16"/>
        <end position="539"/>
    </location>
</feature>